<keyword evidence="6" id="KW-0677">Repeat</keyword>
<evidence type="ECO:0000256" key="9">
    <source>
        <dbReference type="ARBA" id="ARBA00022989"/>
    </source>
</evidence>
<dbReference type="CDD" id="cd18595">
    <property type="entry name" value="ABC_6TM_MRP1_2_3_6_D1_like"/>
    <property type="match status" value="1"/>
</dbReference>
<feature type="domain" description="ABC transmembrane type-1" evidence="14">
    <location>
        <begin position="281"/>
        <end position="562"/>
    </location>
</feature>
<keyword evidence="8" id="KW-0067">ATP-binding</keyword>
<dbReference type="InterPro" id="IPR017871">
    <property type="entry name" value="ABC_transporter-like_CS"/>
</dbReference>
<feature type="compositionally biased region" description="Polar residues" evidence="11">
    <location>
        <begin position="832"/>
        <end position="846"/>
    </location>
</feature>
<gene>
    <name evidence="15" type="ORF">DLAC_00653</name>
</gene>
<dbReference type="GO" id="GO:0005524">
    <property type="term" value="F:ATP binding"/>
    <property type="evidence" value="ECO:0007669"/>
    <property type="project" value="UniProtKB-KW"/>
</dbReference>
<dbReference type="InterPro" id="IPR011527">
    <property type="entry name" value="ABC1_TM_dom"/>
</dbReference>
<evidence type="ECO:0000259" key="13">
    <source>
        <dbReference type="PROSITE" id="PS50893"/>
    </source>
</evidence>
<evidence type="ECO:0000256" key="12">
    <source>
        <dbReference type="SAM" id="Phobius"/>
    </source>
</evidence>
<feature type="compositionally biased region" description="Basic and acidic residues" evidence="11">
    <location>
        <begin position="881"/>
        <end position="890"/>
    </location>
</feature>
<evidence type="ECO:0000313" key="16">
    <source>
        <dbReference type="Proteomes" id="UP000076078"/>
    </source>
</evidence>
<protein>
    <submittedName>
        <fullName evidence="15">ABC transporter C family protein</fullName>
    </submittedName>
</protein>
<comment type="similarity">
    <text evidence="2">Belongs to the ABC transporter superfamily. ABCC family. Conjugate transporter (TC 3.A.1.208) subfamily.</text>
</comment>
<organism evidence="15 16">
    <name type="scientific">Tieghemostelium lacteum</name>
    <name type="common">Slime mold</name>
    <name type="synonym">Dictyostelium lacteum</name>
    <dbReference type="NCBI Taxonomy" id="361077"/>
    <lineage>
        <taxon>Eukaryota</taxon>
        <taxon>Amoebozoa</taxon>
        <taxon>Evosea</taxon>
        <taxon>Eumycetozoa</taxon>
        <taxon>Dictyostelia</taxon>
        <taxon>Dictyosteliales</taxon>
        <taxon>Raperosteliaceae</taxon>
        <taxon>Tieghemostelium</taxon>
    </lineage>
</organism>
<dbReference type="PROSITE" id="PS00211">
    <property type="entry name" value="ABC_TRANSPORTER_1"/>
    <property type="match status" value="2"/>
</dbReference>
<evidence type="ECO:0000256" key="2">
    <source>
        <dbReference type="ARBA" id="ARBA00009726"/>
    </source>
</evidence>
<evidence type="ECO:0000256" key="11">
    <source>
        <dbReference type="SAM" id="MobiDB-lite"/>
    </source>
</evidence>
<dbReference type="PROSITE" id="PS50893">
    <property type="entry name" value="ABC_TRANSPORTER_2"/>
    <property type="match status" value="2"/>
</dbReference>
<evidence type="ECO:0000256" key="4">
    <source>
        <dbReference type="ARBA" id="ARBA00022554"/>
    </source>
</evidence>
<keyword evidence="7" id="KW-0547">Nucleotide-binding</keyword>
<feature type="transmembrane region" description="Helical" evidence="12">
    <location>
        <begin position="1253"/>
        <end position="1273"/>
    </location>
</feature>
<dbReference type="InterPro" id="IPR003593">
    <property type="entry name" value="AAA+_ATPase"/>
</dbReference>
<feature type="transmembrane region" description="Helical" evidence="12">
    <location>
        <begin position="69"/>
        <end position="94"/>
    </location>
</feature>
<dbReference type="GO" id="GO:0005774">
    <property type="term" value="C:vacuolar membrane"/>
    <property type="evidence" value="ECO:0007669"/>
    <property type="project" value="UniProtKB-SubCell"/>
</dbReference>
<keyword evidence="10 12" id="KW-0472">Membrane</keyword>
<evidence type="ECO:0000256" key="1">
    <source>
        <dbReference type="ARBA" id="ARBA00004128"/>
    </source>
</evidence>
<feature type="transmembrane region" description="Helical" evidence="12">
    <location>
        <begin position="322"/>
        <end position="343"/>
    </location>
</feature>
<evidence type="ECO:0000256" key="10">
    <source>
        <dbReference type="ARBA" id="ARBA00023136"/>
    </source>
</evidence>
<feature type="compositionally biased region" description="Basic and acidic residues" evidence="11">
    <location>
        <begin position="819"/>
        <end position="829"/>
    </location>
</feature>
<dbReference type="InterPro" id="IPR003439">
    <property type="entry name" value="ABC_transporter-like_ATP-bd"/>
</dbReference>
<dbReference type="InterPro" id="IPR056227">
    <property type="entry name" value="TMD0_ABC"/>
</dbReference>
<evidence type="ECO:0000256" key="3">
    <source>
        <dbReference type="ARBA" id="ARBA00022448"/>
    </source>
</evidence>
<evidence type="ECO:0000256" key="6">
    <source>
        <dbReference type="ARBA" id="ARBA00022737"/>
    </source>
</evidence>
<feature type="transmembrane region" description="Helical" evidence="12">
    <location>
        <begin position="24"/>
        <end position="43"/>
    </location>
</feature>
<dbReference type="Pfam" id="PF00664">
    <property type="entry name" value="ABC_membrane"/>
    <property type="match status" value="2"/>
</dbReference>
<accession>A0A152AAA0</accession>
<dbReference type="Gene3D" id="1.20.1560.10">
    <property type="entry name" value="ABC transporter type 1, transmembrane domain"/>
    <property type="match status" value="2"/>
</dbReference>
<dbReference type="Pfam" id="PF00005">
    <property type="entry name" value="ABC_tran"/>
    <property type="match status" value="2"/>
</dbReference>
<feature type="transmembrane region" description="Helical" evidence="12">
    <location>
        <begin position="100"/>
        <end position="122"/>
    </location>
</feature>
<feature type="compositionally biased region" description="Acidic residues" evidence="11">
    <location>
        <begin position="891"/>
        <end position="901"/>
    </location>
</feature>
<proteinExistence type="inferred from homology"/>
<dbReference type="SUPFAM" id="SSF90123">
    <property type="entry name" value="ABC transporter transmembrane region"/>
    <property type="match status" value="2"/>
</dbReference>
<evidence type="ECO:0000259" key="14">
    <source>
        <dbReference type="PROSITE" id="PS50929"/>
    </source>
</evidence>
<dbReference type="SMART" id="SM00382">
    <property type="entry name" value="AAA"/>
    <property type="match status" value="2"/>
</dbReference>
<feature type="transmembrane region" description="Helical" evidence="12">
    <location>
        <begin position="1020"/>
        <end position="1043"/>
    </location>
</feature>
<evidence type="ECO:0000256" key="7">
    <source>
        <dbReference type="ARBA" id="ARBA00022741"/>
    </source>
</evidence>
<dbReference type="FunCoup" id="A0A152AAA0">
    <property type="interactions" value="62"/>
</dbReference>
<feature type="transmembrane region" description="Helical" evidence="12">
    <location>
        <begin position="1068"/>
        <end position="1089"/>
    </location>
</feature>
<name>A0A152AAA0_TIELA</name>
<dbReference type="PROSITE" id="PS50929">
    <property type="entry name" value="ABC_TM1F"/>
    <property type="match status" value="2"/>
</dbReference>
<dbReference type="InterPro" id="IPR050173">
    <property type="entry name" value="ABC_transporter_C-like"/>
</dbReference>
<dbReference type="CDD" id="cd03250">
    <property type="entry name" value="ABCC_MRP_domain1"/>
    <property type="match status" value="1"/>
</dbReference>
<dbReference type="FunFam" id="1.20.1560.10:FF:000020">
    <property type="entry name" value="ABC metal ion transporter"/>
    <property type="match status" value="1"/>
</dbReference>
<feature type="transmembrane region" description="Helical" evidence="12">
    <location>
        <begin position="497"/>
        <end position="515"/>
    </location>
</feature>
<reference evidence="15 16" key="1">
    <citation type="submission" date="2015-12" db="EMBL/GenBank/DDBJ databases">
        <title>Dictyostelia acquired genes for synthesis and detection of signals that induce cell-type specialization by lateral gene transfer from prokaryotes.</title>
        <authorList>
            <person name="Gloeckner G."/>
            <person name="Schaap P."/>
        </authorList>
    </citation>
    <scope>NUCLEOTIDE SEQUENCE [LARGE SCALE GENOMIC DNA]</scope>
    <source>
        <strain evidence="15 16">TK</strain>
    </source>
</reference>
<feature type="transmembrane region" description="Helical" evidence="12">
    <location>
        <begin position="292"/>
        <end position="310"/>
    </location>
</feature>
<dbReference type="GO" id="GO:0000323">
    <property type="term" value="C:lytic vacuole"/>
    <property type="evidence" value="ECO:0007669"/>
    <property type="project" value="UniProtKB-ARBA"/>
</dbReference>
<dbReference type="FunFam" id="3.40.50.300:FF:000074">
    <property type="entry name" value="Multidrug resistance-associated protein 5 isoform 1"/>
    <property type="match status" value="1"/>
</dbReference>
<evidence type="ECO:0000256" key="5">
    <source>
        <dbReference type="ARBA" id="ARBA00022692"/>
    </source>
</evidence>
<keyword evidence="4" id="KW-0926">Vacuole</keyword>
<dbReference type="GO" id="GO:0030587">
    <property type="term" value="P:sorocarp development"/>
    <property type="evidence" value="ECO:0007669"/>
    <property type="project" value="UniProtKB-ARBA"/>
</dbReference>
<feature type="domain" description="ABC transmembrane type-1" evidence="14">
    <location>
        <begin position="1024"/>
        <end position="1310"/>
    </location>
</feature>
<dbReference type="GO" id="GO:0016887">
    <property type="term" value="F:ATP hydrolysis activity"/>
    <property type="evidence" value="ECO:0007669"/>
    <property type="project" value="InterPro"/>
</dbReference>
<dbReference type="Pfam" id="PF24357">
    <property type="entry name" value="TMD0_ABC"/>
    <property type="match status" value="1"/>
</dbReference>
<dbReference type="CDD" id="cd18603">
    <property type="entry name" value="ABC_6TM_MRP1_2_3_6_D2_like"/>
    <property type="match status" value="1"/>
</dbReference>
<feature type="transmembrane region" description="Helical" evidence="12">
    <location>
        <begin position="134"/>
        <end position="155"/>
    </location>
</feature>
<dbReference type="FunFam" id="1.20.1560.10:FF:000010">
    <property type="entry name" value="Multidrug resistance-associated ABC transporter"/>
    <property type="match status" value="1"/>
</dbReference>
<dbReference type="InterPro" id="IPR036640">
    <property type="entry name" value="ABC1_TM_sf"/>
</dbReference>
<dbReference type="GO" id="GO:0140359">
    <property type="term" value="F:ABC-type transporter activity"/>
    <property type="evidence" value="ECO:0007669"/>
    <property type="project" value="InterPro"/>
</dbReference>
<keyword evidence="3" id="KW-0813">Transport</keyword>
<dbReference type="EMBL" id="LODT01000001">
    <property type="protein sequence ID" value="KYR03153.1"/>
    <property type="molecule type" value="Genomic_DNA"/>
</dbReference>
<dbReference type="Gene3D" id="3.40.50.300">
    <property type="entry name" value="P-loop containing nucleotide triphosphate hydrolases"/>
    <property type="match status" value="2"/>
</dbReference>
<feature type="domain" description="ABC transporter" evidence="13">
    <location>
        <begin position="1348"/>
        <end position="1582"/>
    </location>
</feature>
<dbReference type="CDD" id="cd03244">
    <property type="entry name" value="ABCC_MRP_domain2"/>
    <property type="match status" value="1"/>
</dbReference>
<feature type="transmembrane region" description="Helical" evidence="12">
    <location>
        <begin position="396"/>
        <end position="416"/>
    </location>
</feature>
<dbReference type="Proteomes" id="UP000076078">
    <property type="component" value="Unassembled WGS sequence"/>
</dbReference>
<dbReference type="STRING" id="361077.A0A152AAA0"/>
<evidence type="ECO:0000313" key="15">
    <source>
        <dbReference type="EMBL" id="KYR03153.1"/>
    </source>
</evidence>
<feature type="transmembrane region" description="Helical" evidence="12">
    <location>
        <begin position="1279"/>
        <end position="1295"/>
    </location>
</feature>
<comment type="caution">
    <text evidence="15">The sequence shown here is derived from an EMBL/GenBank/DDBJ whole genome shotgun (WGS) entry which is preliminary data.</text>
</comment>
<feature type="transmembrane region" description="Helical" evidence="12">
    <location>
        <begin position="167"/>
        <end position="188"/>
    </location>
</feature>
<feature type="domain" description="ABC transporter" evidence="13">
    <location>
        <begin position="595"/>
        <end position="819"/>
    </location>
</feature>
<dbReference type="FunFam" id="3.40.50.300:FF:000997">
    <property type="entry name" value="Multidrug resistance-associated protein 1"/>
    <property type="match status" value="1"/>
</dbReference>
<keyword evidence="5 12" id="KW-0812">Transmembrane</keyword>
<feature type="transmembrane region" description="Helical" evidence="12">
    <location>
        <begin position="422"/>
        <end position="443"/>
    </location>
</feature>
<dbReference type="PANTHER" id="PTHR24223">
    <property type="entry name" value="ATP-BINDING CASSETTE SUB-FAMILY C"/>
    <property type="match status" value="1"/>
</dbReference>
<keyword evidence="9 12" id="KW-1133">Transmembrane helix</keyword>
<keyword evidence="16" id="KW-1185">Reference proteome</keyword>
<dbReference type="PANTHER" id="PTHR24223:SF443">
    <property type="entry name" value="MULTIDRUG-RESISTANCE LIKE PROTEIN 1, ISOFORM I"/>
    <property type="match status" value="1"/>
</dbReference>
<feature type="region of interest" description="Disordered" evidence="11">
    <location>
        <begin position="819"/>
        <end position="901"/>
    </location>
</feature>
<sequence length="1597" mass="179098">MFCGENVPFHVWNKGDFTMCFEDSVVMTIPAMFLLVFGLKRLYDLETKKPDLFTFTQLKRDFQTWKKSIQLEVIVSLLLVAWKVLFMVISISVYHSLPYILVYSIVTFLQWLIAFCLMYLELKKGESRSWEIRIFWLLAFITATIKLRTLTLGIFGQTDTVVSFLEYFSFIGGYCLILILSVTGVLFFDPGLYENLGEGAGIMKEENANIFSRFTFWWMNSVLLQGYKKSLEIQDVPRLTKIDESNLLSEKFEKAWEKQLEKPNPSLPWALAEAFGPHFYISAIFKIIQDSLIFVGPILLSKVISFVTVGQHGGGGSTYDGLLYVFLYFITPVIQSLALHQYFHRCFRVGMWLRSAVVTSVYKKSLRTSLREGTTIGEIVNLMSVDAQKFMDLCPYLHMIWSAVLQIAVALILLYLQLGPAVFAGLAVMLIMIPINLIIGRVAKSKQTQSMQLKDKRIKAVNEVLNGIKVIKLYSWEQSFMKHVKEIRDSELKVMTIIKYIQGIGLILWSMSPIFVSISTFTVFILSGNTLTAAIAFPCLSLFNVMQFPINMLPSVISGIIEASVSVQRLQKFLLKPDLNPNTVQKEIKEPGVAVKIENADLQWEHGKPCLQGINLKVNKGELIAVVGRVGSGKSSLVSALIGDLEKKSGSLAISGSIALVTQQAWIQNETLQNNVVFASQFNQEKYDKVVEACCLVPDIKILPGGNQTEIGEKGINLSGGQKQRVSLARSVYNDADIYLFDDPLSAVDAHVGKSIFKDVISNQTGLLKDKTRILVTHAVHYLPYVDRIVMMKNGKIVETGTFDELMNNNGSFAKLMSHESKEQLHQDEEQQSSAIATPTLSSSGKNLEIPLNNSNNNNNITTTTSTSTTKILKNSTDSNSSKKETSSEEKLEEVEEDLDEDSKLIDQAIVVDGEGTTKGDDEHHDDMEEILIDKHEDQYNESEEIEKSPKNKFDKLMKKPLGILRNLPSNIKLRSVSSPVLRQQQQQTDKSKIIANEARQEGKVSLAVYFSYFKAIGPYISTFIIFFFVATQVLSILANWWLSVWSDNSSTDSGSSSTPIGENRSKYYLGIYVAFSMAAIASTFFRSFGMVIGSIKGSQLFHEKMFESVIRSPMSFFDTTPIGRILNRFSKDQLTIDESINRTLGMFLNTFCQVFGSILVIALVSPFIIIALIPVGALFYFIQKYYLNSSRELTRLEGISRSPIYAHFSETLAGVATIRAYGESNRFISENERLLDDNQKCYYINISANRWLALRLEFLGACIVTSTVLYTVLSAHHIAAGTAGLVITYALAITSNMNWMVRMSCDLENSVVSVERIQEYCQLTPEAALIVPKDKKIEKSWPAQGGVQFKNLWLKYREGLDPVLRGVDCNIQPKQKVGIVGRTGAGKSSLTQALFRLVEPSQGTIVIDGQDIKDLGLHTLRSRLSIIPQDPVLFAGTVRSNLDPFKNYTDLQIWEALERAHLKKAIKDLDSGLDSNVMENGENFSVGQRQLLCMSRALLKKAKIIILDEATSSIDIENDALIQNTIRTEFTDCTVLTIAHRINTIATSDLVMVMDKGELVEFDSPDNLYADQGSIYHSLVKRSEVSGDDDEENEKH</sequence>
<feature type="transmembrane region" description="Helical" evidence="12">
    <location>
        <begin position="1155"/>
        <end position="1183"/>
    </location>
</feature>
<dbReference type="SUPFAM" id="SSF52540">
    <property type="entry name" value="P-loop containing nucleoside triphosphate hydrolases"/>
    <property type="match status" value="2"/>
</dbReference>
<dbReference type="OMA" id="CFETGMR"/>
<dbReference type="InParanoid" id="A0A152AAA0"/>
<evidence type="ECO:0000256" key="8">
    <source>
        <dbReference type="ARBA" id="ARBA00022840"/>
    </source>
</evidence>
<dbReference type="InterPro" id="IPR027417">
    <property type="entry name" value="P-loop_NTPase"/>
</dbReference>
<dbReference type="OrthoDB" id="6500128at2759"/>
<comment type="subcellular location">
    <subcellularLocation>
        <location evidence="1">Vacuole membrane</location>
        <topology evidence="1">Multi-pass membrane protein</topology>
    </subcellularLocation>
</comment>
<feature type="compositionally biased region" description="Low complexity" evidence="11">
    <location>
        <begin position="852"/>
        <end position="880"/>
    </location>
</feature>